<proteinExistence type="predicted"/>
<dbReference type="InterPro" id="IPR017937">
    <property type="entry name" value="Thioredoxin_CS"/>
</dbReference>
<accession>A0ABY6MNK7</accession>
<keyword evidence="7" id="KW-1185">Reference proteome</keyword>
<dbReference type="EMBL" id="CP110257">
    <property type="protein sequence ID" value="UZD54029.1"/>
    <property type="molecule type" value="Genomic_DNA"/>
</dbReference>
<dbReference type="PANTHER" id="PTHR42852:SF17">
    <property type="entry name" value="THIOREDOXIN-LIKE PROTEIN HI_1115"/>
    <property type="match status" value="1"/>
</dbReference>
<keyword evidence="4" id="KW-0732">Signal</keyword>
<dbReference type="CDD" id="cd02966">
    <property type="entry name" value="TlpA_like_family"/>
    <property type="match status" value="1"/>
</dbReference>
<dbReference type="PANTHER" id="PTHR42852">
    <property type="entry name" value="THIOL:DISULFIDE INTERCHANGE PROTEIN DSBE"/>
    <property type="match status" value="1"/>
</dbReference>
<dbReference type="Pfam" id="PF08534">
    <property type="entry name" value="Redoxin"/>
    <property type="match status" value="1"/>
</dbReference>
<evidence type="ECO:0000313" key="6">
    <source>
        <dbReference type="EMBL" id="UZD54029.1"/>
    </source>
</evidence>
<organism evidence="6 7">
    <name type="scientific">Caldimonas aquatica</name>
    <dbReference type="NCBI Taxonomy" id="376175"/>
    <lineage>
        <taxon>Bacteria</taxon>
        <taxon>Pseudomonadati</taxon>
        <taxon>Pseudomonadota</taxon>
        <taxon>Betaproteobacteria</taxon>
        <taxon>Burkholderiales</taxon>
        <taxon>Sphaerotilaceae</taxon>
        <taxon>Caldimonas</taxon>
    </lineage>
</organism>
<evidence type="ECO:0000256" key="1">
    <source>
        <dbReference type="ARBA" id="ARBA00004196"/>
    </source>
</evidence>
<sequence length="178" mass="19451">MSCLSRRAALHRLFWVSLALGASPRPSAARALVKAWPAGRPTPALALPDLHGTVRRSSEWLGKVAVINFWASWCEPCAAEMPSLLRLAEARADRGVVVVAVNYQEGSAKIRTFLETVLGEVPESLLMLLDRDGAAARAWTPRVFPSTVILDRQGRARWLVVGEMDWAGEAALALVDRL</sequence>
<comment type="subcellular location">
    <subcellularLocation>
        <location evidence="1">Cell envelope</location>
    </subcellularLocation>
</comment>
<feature type="domain" description="Thioredoxin" evidence="5">
    <location>
        <begin position="36"/>
        <end position="178"/>
    </location>
</feature>
<evidence type="ECO:0000256" key="2">
    <source>
        <dbReference type="ARBA" id="ARBA00022748"/>
    </source>
</evidence>
<dbReference type="InterPro" id="IPR006311">
    <property type="entry name" value="TAT_signal"/>
</dbReference>
<dbReference type="PROSITE" id="PS00194">
    <property type="entry name" value="THIOREDOXIN_1"/>
    <property type="match status" value="1"/>
</dbReference>
<keyword evidence="2" id="KW-0201">Cytochrome c-type biogenesis</keyword>
<dbReference type="InterPro" id="IPR013766">
    <property type="entry name" value="Thioredoxin_domain"/>
</dbReference>
<dbReference type="PROSITE" id="PS51352">
    <property type="entry name" value="THIOREDOXIN_2"/>
    <property type="match status" value="1"/>
</dbReference>
<dbReference type="RefSeq" id="WP_264891598.1">
    <property type="nucleotide sequence ID" value="NZ_CP110257.1"/>
</dbReference>
<dbReference type="InterPro" id="IPR013740">
    <property type="entry name" value="Redoxin"/>
</dbReference>
<dbReference type="Proteomes" id="UP001163266">
    <property type="component" value="Chromosome"/>
</dbReference>
<evidence type="ECO:0000259" key="5">
    <source>
        <dbReference type="PROSITE" id="PS51352"/>
    </source>
</evidence>
<protein>
    <submittedName>
        <fullName evidence="6">TlpA family protein disulfide reductase</fullName>
    </submittedName>
</protein>
<dbReference type="PROSITE" id="PS51318">
    <property type="entry name" value="TAT"/>
    <property type="match status" value="1"/>
</dbReference>
<dbReference type="SUPFAM" id="SSF52833">
    <property type="entry name" value="Thioredoxin-like"/>
    <property type="match status" value="1"/>
</dbReference>
<dbReference type="InterPro" id="IPR036249">
    <property type="entry name" value="Thioredoxin-like_sf"/>
</dbReference>
<dbReference type="InterPro" id="IPR050553">
    <property type="entry name" value="Thioredoxin_ResA/DsbE_sf"/>
</dbReference>
<evidence type="ECO:0000256" key="4">
    <source>
        <dbReference type="SAM" id="SignalP"/>
    </source>
</evidence>
<reference evidence="6" key="1">
    <citation type="submission" date="2022-10" db="EMBL/GenBank/DDBJ databases">
        <title>Complete genome sequence of Schlegelella aquatica LMG 23380.</title>
        <authorList>
            <person name="Musilova J."/>
            <person name="Kourilova X."/>
            <person name="Bezdicek M."/>
            <person name="Hermankova K."/>
            <person name="Obruca S."/>
            <person name="Sedlar K."/>
        </authorList>
    </citation>
    <scope>NUCLEOTIDE SEQUENCE</scope>
    <source>
        <strain evidence="6">LMG 23380</strain>
    </source>
</reference>
<evidence type="ECO:0000256" key="3">
    <source>
        <dbReference type="ARBA" id="ARBA00023284"/>
    </source>
</evidence>
<dbReference type="Gene3D" id="3.40.30.10">
    <property type="entry name" value="Glutaredoxin"/>
    <property type="match status" value="1"/>
</dbReference>
<gene>
    <name evidence="6" type="ORF">OMP39_10105</name>
</gene>
<keyword evidence="3" id="KW-0676">Redox-active center</keyword>
<feature type="signal peptide" evidence="4">
    <location>
        <begin position="1"/>
        <end position="28"/>
    </location>
</feature>
<feature type="chain" id="PRO_5046800994" evidence="4">
    <location>
        <begin position="29"/>
        <end position="178"/>
    </location>
</feature>
<name>A0ABY6MNK7_9BURK</name>
<evidence type="ECO:0000313" key="7">
    <source>
        <dbReference type="Proteomes" id="UP001163266"/>
    </source>
</evidence>